<reference evidence="9" key="1">
    <citation type="journal article" date="2015" name="Insect Biochem. Mol. Biol.">
        <title>An insight into the sialome of the horse fly, Tabanus bromius.</title>
        <authorList>
            <person name="Ribeiro J.M."/>
            <person name="Kazimirova M."/>
            <person name="Takac P."/>
            <person name="Andersen J.F."/>
            <person name="Francischetti I.M."/>
        </authorList>
    </citation>
    <scope>NUCLEOTIDE SEQUENCE</scope>
</reference>
<protein>
    <recommendedName>
        <fullName evidence="6">Complex I assembly factor TIMMDC1, mitochondrial</fullName>
    </recommendedName>
    <alternativeName>
        <fullName evidence="7">Translocase of inner mitochondrial membrane domain-containing protein 1</fullName>
    </alternativeName>
</protein>
<comment type="similarity">
    <text evidence="2">Belongs to the Tim17/Tim22/Tim23 family.</text>
</comment>
<sequence length="261" mass="28719">MNRIIKMRRILPFGFAGLLPFDWSTNDIVSKDTKTSKAFESARITETGQDRLKRMFQSDDLGTVSSELNSIYQAGYLGAFIGGLYGGILNSRIAYLNFMENNQATAFKSHLDAKRKLQDSVTMSFAKGAFKWGWRIGLFTTCYAGITTCVSVYRGKSSIYEYLAAGSVTGALYKVNMGLKGMAAGGIVGLALGGVAGTLSLLLLKATGTTMEEVRYWQYNWKLERDAAVRESIKAQIENPPEINQAHDSKVGEKKITLDNV</sequence>
<keyword evidence="3 8" id="KW-0812">Transmembrane</keyword>
<comment type="subcellular location">
    <subcellularLocation>
        <location evidence="1">Membrane</location>
        <topology evidence="1">Multi-pass membrane protein</topology>
    </subcellularLocation>
</comment>
<dbReference type="GO" id="GO:0005739">
    <property type="term" value="C:mitochondrion"/>
    <property type="evidence" value="ECO:0007669"/>
    <property type="project" value="TreeGrafter"/>
</dbReference>
<evidence type="ECO:0000256" key="8">
    <source>
        <dbReference type="SAM" id="Phobius"/>
    </source>
</evidence>
<keyword evidence="5 8" id="KW-0472">Membrane</keyword>
<evidence type="ECO:0000256" key="3">
    <source>
        <dbReference type="ARBA" id="ARBA00022692"/>
    </source>
</evidence>
<evidence type="ECO:0000256" key="1">
    <source>
        <dbReference type="ARBA" id="ARBA00004141"/>
    </source>
</evidence>
<evidence type="ECO:0000256" key="4">
    <source>
        <dbReference type="ARBA" id="ARBA00022989"/>
    </source>
</evidence>
<dbReference type="Pfam" id="PF02466">
    <property type="entry name" value="Tim17"/>
    <property type="match status" value="1"/>
</dbReference>
<evidence type="ECO:0000256" key="2">
    <source>
        <dbReference type="ARBA" id="ARBA00008444"/>
    </source>
</evidence>
<feature type="transmembrane region" description="Helical" evidence="8">
    <location>
        <begin position="182"/>
        <end position="204"/>
    </location>
</feature>
<dbReference type="InterPro" id="IPR055299">
    <property type="entry name" value="TIMMDC1"/>
</dbReference>
<accession>A0A0K8TKI9</accession>
<organism evidence="9">
    <name type="scientific">Tabanus bromius</name>
    <name type="common">Band-eyed brown horse fly</name>
    <dbReference type="NCBI Taxonomy" id="304241"/>
    <lineage>
        <taxon>Eukaryota</taxon>
        <taxon>Metazoa</taxon>
        <taxon>Ecdysozoa</taxon>
        <taxon>Arthropoda</taxon>
        <taxon>Hexapoda</taxon>
        <taxon>Insecta</taxon>
        <taxon>Pterygota</taxon>
        <taxon>Neoptera</taxon>
        <taxon>Endopterygota</taxon>
        <taxon>Diptera</taxon>
        <taxon>Brachycera</taxon>
        <taxon>Tabanomorpha</taxon>
        <taxon>Tabanoidea</taxon>
        <taxon>Tabanidae</taxon>
        <taxon>Tabanus</taxon>
    </lineage>
</organism>
<keyword evidence="4 8" id="KW-1133">Transmembrane helix</keyword>
<proteinExistence type="evidence at transcript level"/>
<feature type="transmembrane region" description="Helical" evidence="8">
    <location>
        <begin position="132"/>
        <end position="153"/>
    </location>
</feature>
<evidence type="ECO:0000313" key="9">
    <source>
        <dbReference type="EMBL" id="JAI14819.1"/>
    </source>
</evidence>
<evidence type="ECO:0000256" key="5">
    <source>
        <dbReference type="ARBA" id="ARBA00023136"/>
    </source>
</evidence>
<name>A0A0K8TKI9_TABBR</name>
<evidence type="ECO:0000256" key="7">
    <source>
        <dbReference type="ARBA" id="ARBA00041344"/>
    </source>
</evidence>
<dbReference type="PANTHER" id="PTHR13002:SF1">
    <property type="entry name" value="COMPLEX I ASSEMBLY FACTOR TIMMDC1, MITOCHONDRIAL"/>
    <property type="match status" value="1"/>
</dbReference>
<dbReference type="GO" id="GO:0016020">
    <property type="term" value="C:membrane"/>
    <property type="evidence" value="ECO:0007669"/>
    <property type="project" value="UniProtKB-SubCell"/>
</dbReference>
<dbReference type="PANTHER" id="PTHR13002">
    <property type="entry name" value="C3ORF1 PROTEIN-RELATED"/>
    <property type="match status" value="1"/>
</dbReference>
<dbReference type="EMBL" id="GDAI01002784">
    <property type="protein sequence ID" value="JAI14819.1"/>
    <property type="molecule type" value="mRNA"/>
</dbReference>
<dbReference type="AlphaFoldDB" id="A0A0K8TKI9"/>
<dbReference type="GO" id="GO:0032981">
    <property type="term" value="P:mitochondrial respiratory chain complex I assembly"/>
    <property type="evidence" value="ECO:0007669"/>
    <property type="project" value="InterPro"/>
</dbReference>
<evidence type="ECO:0000256" key="6">
    <source>
        <dbReference type="ARBA" id="ARBA00040778"/>
    </source>
</evidence>